<keyword evidence="2" id="KW-1185">Reference proteome</keyword>
<reference evidence="1 2" key="1">
    <citation type="submission" date="2024-01" db="EMBL/GenBank/DDBJ databases">
        <title>Draft genome sequence of Gordonia sp. LSe1-13.</title>
        <authorList>
            <person name="Suphannarot A."/>
            <person name="Mingma R."/>
        </authorList>
    </citation>
    <scope>NUCLEOTIDE SEQUENCE [LARGE SCALE GENOMIC DNA]</scope>
    <source>
        <strain evidence="1 2">LSe1-13</strain>
    </source>
</reference>
<comment type="caution">
    <text evidence="1">The sequence shown here is derived from an EMBL/GenBank/DDBJ whole genome shotgun (WGS) entry which is preliminary data.</text>
</comment>
<dbReference type="InterPro" id="IPR011749">
    <property type="entry name" value="CHP02243"/>
</dbReference>
<sequence>MLPAPDLDDRRFQNLVDDARRLVRERFPEWSDHNISDPGITLIEAVATMVDQLIYRLNRVPDRNYLKFLDLLGLELRPASTARTRVTFWLSAPQPQIVNVRSGTEVSTVRTDVTEPVVFSTDRALDIIPCSAKRVFAAPADADPTDRSLSLRGDGFDCFSATPRTDDALLVELTDPVPSCAVLLRITCRVAGVGVDPRRPPLRWEALTERGWVACDLGKDETGGFNEPGDVVVHLPDDHARAVVAGQRGAWLRCRLIDAIPGQQTYTLSPHITALSAQTVGGTTPAAHMQTVPGEVLGISDGSVAQRFRLHQHPVVRSDALSVTVSDGTESSTWRPVDDFADCSADDPVFHLDPVSGEVVFGPAIRDADGSVRGYGAIPRKGAVVAIGDYRIGGGADGNVGVGQLRVLKSSVPFIARVENRVAAVGGAEAETIDELKLRGPVVLRSRGRAVTAEDFEELTRQAAPEIARVHCLADDAAPGVIRLLVIPHVADSADGEIRVHDLTPQRRTLDTIAGYLDERRLVGTRLLIEPPQYIGVTVLISLSAVVGFDRETVKADVRSRVYRLLHPVRGGRSGRGWPVARSLGVPDLAAAIADVPGVDMSGEVDVQLMPVNPATERRGEPTDRLTLPPNGLFLSHRHQVRVI</sequence>
<organism evidence="1 2">
    <name type="scientific">Gordonia sesuvii</name>
    <dbReference type="NCBI Taxonomy" id="3116777"/>
    <lineage>
        <taxon>Bacteria</taxon>
        <taxon>Bacillati</taxon>
        <taxon>Actinomycetota</taxon>
        <taxon>Actinomycetes</taxon>
        <taxon>Mycobacteriales</taxon>
        <taxon>Gordoniaceae</taxon>
        <taxon>Gordonia</taxon>
    </lineage>
</organism>
<accession>A0ABU7MCS2</accession>
<proteinExistence type="predicted"/>
<name>A0ABU7MCS2_9ACTN</name>
<protein>
    <submittedName>
        <fullName evidence="1">Baseplate assembly protein</fullName>
    </submittedName>
</protein>
<dbReference type="RefSeq" id="WP_330432279.1">
    <property type="nucleotide sequence ID" value="NZ_JAZDUF010000002.1"/>
</dbReference>
<dbReference type="NCBIfam" id="TIGR02243">
    <property type="entry name" value="putative baseplate assembly protein"/>
    <property type="match status" value="1"/>
</dbReference>
<evidence type="ECO:0000313" key="1">
    <source>
        <dbReference type="EMBL" id="MEE3850643.1"/>
    </source>
</evidence>
<dbReference type="Proteomes" id="UP001347146">
    <property type="component" value="Unassembled WGS sequence"/>
</dbReference>
<gene>
    <name evidence="1" type="ORF">VZC37_09875</name>
</gene>
<dbReference type="EMBL" id="JAZDUF010000002">
    <property type="protein sequence ID" value="MEE3850643.1"/>
    <property type="molecule type" value="Genomic_DNA"/>
</dbReference>
<evidence type="ECO:0000313" key="2">
    <source>
        <dbReference type="Proteomes" id="UP001347146"/>
    </source>
</evidence>